<organism evidence="2 3">
    <name type="scientific">Pseudomonas lijiangensis</name>
    <dbReference type="NCBI Taxonomy" id="2995658"/>
    <lineage>
        <taxon>Bacteria</taxon>
        <taxon>Pseudomonadati</taxon>
        <taxon>Pseudomonadota</taxon>
        <taxon>Gammaproteobacteria</taxon>
        <taxon>Pseudomonadales</taxon>
        <taxon>Pseudomonadaceae</taxon>
        <taxon>Pseudomonas</taxon>
    </lineage>
</organism>
<dbReference type="RefSeq" id="WP_216704125.1">
    <property type="nucleotide sequence ID" value="NZ_CP076668.1"/>
</dbReference>
<keyword evidence="1" id="KW-1133">Transmembrane helix</keyword>
<reference evidence="3" key="1">
    <citation type="submission" date="2021-06" db="EMBL/GenBank/DDBJ databases">
        <title>Identification of Pseudomonas cichorii causing bacterial leaf black spot of flue-cured tobacco, a new disease in China.</title>
        <authorList>
            <person name="Lu C.-H."/>
        </authorList>
    </citation>
    <scope>NUCLEOTIDE SEQUENCE [LARGE SCALE GENOMIC DNA]</scope>
    <source>
        <strain evidence="3">LJ2</strain>
    </source>
</reference>
<proteinExistence type="predicted"/>
<dbReference type="Proteomes" id="UP000683401">
    <property type="component" value="Chromosome"/>
</dbReference>
<evidence type="ECO:0000313" key="2">
    <source>
        <dbReference type="EMBL" id="QWU82552.1"/>
    </source>
</evidence>
<feature type="transmembrane region" description="Helical" evidence="1">
    <location>
        <begin position="34"/>
        <end position="54"/>
    </location>
</feature>
<gene>
    <name evidence="2" type="ORF">KQP88_21510</name>
</gene>
<feature type="transmembrane region" description="Helical" evidence="1">
    <location>
        <begin position="99"/>
        <end position="123"/>
    </location>
</feature>
<protein>
    <submittedName>
        <fullName evidence="2">Uncharacterized protein</fullName>
    </submittedName>
</protein>
<feature type="transmembrane region" description="Helical" evidence="1">
    <location>
        <begin position="6"/>
        <end position="27"/>
    </location>
</feature>
<evidence type="ECO:0000313" key="3">
    <source>
        <dbReference type="Proteomes" id="UP000683401"/>
    </source>
</evidence>
<accession>A0ABX8HQ38</accession>
<dbReference type="EMBL" id="CP076668">
    <property type="protein sequence ID" value="QWU82552.1"/>
    <property type="molecule type" value="Genomic_DNA"/>
</dbReference>
<sequence length="125" mass="13551">MDEFKVLFAGLDVYIYLGLLLLTFIAIKYKSEYAASLFIGCCSIPLSAFCYLLWVHGSGGGWNLVTFLVVMFAFSQVGWLGGALAIFGKLINARYLKKAGLWVSIVSVISHGLFLISILTLGAGS</sequence>
<keyword evidence="1" id="KW-0472">Membrane</keyword>
<evidence type="ECO:0000256" key="1">
    <source>
        <dbReference type="SAM" id="Phobius"/>
    </source>
</evidence>
<keyword evidence="1" id="KW-0812">Transmembrane</keyword>
<feature type="transmembrane region" description="Helical" evidence="1">
    <location>
        <begin position="60"/>
        <end position="87"/>
    </location>
</feature>
<keyword evidence="3" id="KW-1185">Reference proteome</keyword>
<name>A0ABX8HQ38_9PSED</name>